<dbReference type="Gene3D" id="1.10.150.130">
    <property type="match status" value="1"/>
</dbReference>
<dbReference type="InterPro" id="IPR002104">
    <property type="entry name" value="Integrase_catalytic"/>
</dbReference>
<evidence type="ECO:0000313" key="6">
    <source>
        <dbReference type="Proteomes" id="UP000541352"/>
    </source>
</evidence>
<proteinExistence type="inferred from homology"/>
<comment type="similarity">
    <text evidence="1">Belongs to the 'phage' integrase family.</text>
</comment>
<dbReference type="RefSeq" id="WP_183980378.1">
    <property type="nucleotide sequence ID" value="NZ_JACIBY010000029.1"/>
</dbReference>
<keyword evidence="2" id="KW-0238">DNA-binding</keyword>
<evidence type="ECO:0000256" key="3">
    <source>
        <dbReference type="ARBA" id="ARBA00023172"/>
    </source>
</evidence>
<dbReference type="InterPro" id="IPR050090">
    <property type="entry name" value="Tyrosine_recombinase_XerCD"/>
</dbReference>
<evidence type="ECO:0000256" key="2">
    <source>
        <dbReference type="ARBA" id="ARBA00023125"/>
    </source>
</evidence>
<sequence>MFKKTKVVAKGVATWLKPYVAANHIHISKMAHPFKKAYLQRPLDKSLDKKWFVCFYIFDEIKKKLVRKRLVISGKTLQEREQKADKFISGINELLESGAVINPKKAAESTVKPLEIKANISIISAIEHFLKRKEITLKPRSHETYRSNANTFIEFLKEYNLEAIQLKNFTNEYAHGFSDWLVMEKKLSNKSHNKMKGFCSALFNEFINREVITNNPFKRIQKLRVKQGKHRVFSPAQISEFRQLCEEAKDDAMWFFVCFIYYTFSRPHQEARMMRIEDIGAKTIRVSELNAKSSRVRHIQIPPPLEAMIEERGIRNYPPHFYVFSYGKPGNTLVGEAYWYERHKRYIKQMGLYKEGYDLYGWKHTGVTALYRATKDLKLVQEQCGHTDIKQTVEYLRDLGVFYYEGQIEKFPPI</sequence>
<evidence type="ECO:0000256" key="1">
    <source>
        <dbReference type="ARBA" id="ARBA00008857"/>
    </source>
</evidence>
<dbReference type="CDD" id="cd00397">
    <property type="entry name" value="DNA_BRE_C"/>
    <property type="match status" value="1"/>
</dbReference>
<gene>
    <name evidence="5" type="ORF">FHS57_006215</name>
</gene>
<dbReference type="Pfam" id="PF13102">
    <property type="entry name" value="Phage_int_SAM_5"/>
    <property type="match status" value="1"/>
</dbReference>
<dbReference type="InterPro" id="IPR011010">
    <property type="entry name" value="DNA_brk_join_enz"/>
</dbReference>
<keyword evidence="6" id="KW-1185">Reference proteome</keyword>
<dbReference type="GO" id="GO:0006310">
    <property type="term" value="P:DNA recombination"/>
    <property type="evidence" value="ECO:0007669"/>
    <property type="project" value="UniProtKB-KW"/>
</dbReference>
<dbReference type="Proteomes" id="UP000541352">
    <property type="component" value="Unassembled WGS sequence"/>
</dbReference>
<dbReference type="PANTHER" id="PTHR30349:SF41">
    <property type="entry name" value="INTEGRASE_RECOMBINASE PROTEIN MJ0367-RELATED"/>
    <property type="match status" value="1"/>
</dbReference>
<dbReference type="Gene3D" id="1.10.443.10">
    <property type="entry name" value="Intergrase catalytic core"/>
    <property type="match status" value="1"/>
</dbReference>
<dbReference type="PANTHER" id="PTHR30349">
    <property type="entry name" value="PHAGE INTEGRASE-RELATED"/>
    <property type="match status" value="1"/>
</dbReference>
<dbReference type="InterPro" id="IPR010998">
    <property type="entry name" value="Integrase_recombinase_N"/>
</dbReference>
<accession>A0A7W5ZS87</accession>
<keyword evidence="3" id="KW-0233">DNA recombination</keyword>
<name>A0A7W5ZS87_9BACT</name>
<dbReference type="SUPFAM" id="SSF56349">
    <property type="entry name" value="DNA breaking-rejoining enzymes"/>
    <property type="match status" value="1"/>
</dbReference>
<dbReference type="GO" id="GO:0003677">
    <property type="term" value="F:DNA binding"/>
    <property type="evidence" value="ECO:0007669"/>
    <property type="project" value="UniProtKB-KW"/>
</dbReference>
<evidence type="ECO:0000259" key="4">
    <source>
        <dbReference type="PROSITE" id="PS51898"/>
    </source>
</evidence>
<feature type="domain" description="Tyr recombinase" evidence="4">
    <location>
        <begin position="229"/>
        <end position="412"/>
    </location>
</feature>
<evidence type="ECO:0000313" key="5">
    <source>
        <dbReference type="EMBL" id="MBB3842184.1"/>
    </source>
</evidence>
<protein>
    <submittedName>
        <fullName evidence="5">Integrase</fullName>
    </submittedName>
</protein>
<dbReference type="AlphaFoldDB" id="A0A7W5ZS87"/>
<dbReference type="EMBL" id="JACIBY010000029">
    <property type="protein sequence ID" value="MBB3842184.1"/>
    <property type="molecule type" value="Genomic_DNA"/>
</dbReference>
<dbReference type="PROSITE" id="PS51898">
    <property type="entry name" value="TYR_RECOMBINASE"/>
    <property type="match status" value="1"/>
</dbReference>
<reference evidence="5 6" key="1">
    <citation type="submission" date="2020-08" db="EMBL/GenBank/DDBJ databases">
        <title>Genomic Encyclopedia of Type Strains, Phase IV (KMG-IV): sequencing the most valuable type-strain genomes for metagenomic binning, comparative biology and taxonomic classification.</title>
        <authorList>
            <person name="Goeker M."/>
        </authorList>
    </citation>
    <scope>NUCLEOTIDE SEQUENCE [LARGE SCALE GENOMIC DNA]</scope>
    <source>
        <strain evidence="5 6">DSM 17976</strain>
    </source>
</reference>
<dbReference type="GO" id="GO:0015074">
    <property type="term" value="P:DNA integration"/>
    <property type="evidence" value="ECO:0007669"/>
    <property type="project" value="InterPro"/>
</dbReference>
<dbReference type="InterPro" id="IPR013762">
    <property type="entry name" value="Integrase-like_cat_sf"/>
</dbReference>
<dbReference type="InterPro" id="IPR025269">
    <property type="entry name" value="SAM-like_dom"/>
</dbReference>
<dbReference type="Pfam" id="PF00589">
    <property type="entry name" value="Phage_integrase"/>
    <property type="match status" value="1"/>
</dbReference>
<organism evidence="5 6">
    <name type="scientific">Runella defluvii</name>
    <dbReference type="NCBI Taxonomy" id="370973"/>
    <lineage>
        <taxon>Bacteria</taxon>
        <taxon>Pseudomonadati</taxon>
        <taxon>Bacteroidota</taxon>
        <taxon>Cytophagia</taxon>
        <taxon>Cytophagales</taxon>
        <taxon>Spirosomataceae</taxon>
        <taxon>Runella</taxon>
    </lineage>
</organism>
<comment type="caution">
    <text evidence="5">The sequence shown here is derived from an EMBL/GenBank/DDBJ whole genome shotgun (WGS) entry which is preliminary data.</text>
</comment>